<dbReference type="Proteomes" id="UP000500826">
    <property type="component" value="Chromosome"/>
</dbReference>
<feature type="transmembrane region" description="Helical" evidence="1">
    <location>
        <begin position="63"/>
        <end position="81"/>
    </location>
</feature>
<evidence type="ECO:0000256" key="1">
    <source>
        <dbReference type="SAM" id="Phobius"/>
    </source>
</evidence>
<proteinExistence type="predicted"/>
<keyword evidence="1" id="KW-0472">Membrane</keyword>
<reference evidence="3 4" key="2">
    <citation type="submission" date="2020-05" db="EMBL/GenBank/DDBJ databases">
        <authorList>
            <person name="Khan S.A."/>
            <person name="Jeon C.O."/>
            <person name="Chun B.H."/>
        </authorList>
    </citation>
    <scope>NUCLEOTIDE SEQUENCE [LARGE SCALE GENOMIC DNA]</scope>
    <source>
        <strain evidence="3 4">H242</strain>
    </source>
</reference>
<feature type="transmembrane region" description="Helical" evidence="1">
    <location>
        <begin position="101"/>
        <end position="121"/>
    </location>
</feature>
<dbReference type="InterPro" id="IPR040845">
    <property type="entry name" value="Arnt_C"/>
</dbReference>
<evidence type="ECO:0000259" key="2">
    <source>
        <dbReference type="Pfam" id="PF18583"/>
    </source>
</evidence>
<organism evidence="3 4">
    <name type="scientific">Ramlibacter terrae</name>
    <dbReference type="NCBI Taxonomy" id="2732511"/>
    <lineage>
        <taxon>Bacteria</taxon>
        <taxon>Pseudomonadati</taxon>
        <taxon>Pseudomonadota</taxon>
        <taxon>Betaproteobacteria</taxon>
        <taxon>Burkholderiales</taxon>
        <taxon>Comamonadaceae</taxon>
        <taxon>Ramlibacter</taxon>
    </lineage>
</organism>
<keyword evidence="1" id="KW-0812">Transmembrane</keyword>
<protein>
    <recommendedName>
        <fullName evidence="2">Aminoarabinose transferase C-terminal domain-containing protein</fullName>
    </recommendedName>
</protein>
<keyword evidence="4" id="KW-1185">Reference proteome</keyword>
<name>A0ABX6P1K8_9BURK</name>
<dbReference type="Pfam" id="PF18583">
    <property type="entry name" value="Arnt_C"/>
    <property type="match status" value="1"/>
</dbReference>
<gene>
    <name evidence="3" type="ORF">HK414_08310</name>
</gene>
<evidence type="ECO:0000313" key="3">
    <source>
        <dbReference type="EMBL" id="QJW83958.1"/>
    </source>
</evidence>
<dbReference type="EMBL" id="CP053418">
    <property type="protein sequence ID" value="QJW83958.1"/>
    <property type="molecule type" value="Genomic_DNA"/>
</dbReference>
<keyword evidence="1" id="KW-1133">Transmembrane helix</keyword>
<feature type="transmembrane region" description="Helical" evidence="1">
    <location>
        <begin position="128"/>
        <end position="149"/>
    </location>
</feature>
<evidence type="ECO:0000313" key="4">
    <source>
        <dbReference type="Proteomes" id="UP000500826"/>
    </source>
</evidence>
<feature type="domain" description="Aminoarabinose transferase C-terminal" evidence="2">
    <location>
        <begin position="168"/>
        <end position="261"/>
    </location>
</feature>
<sequence>MRSAKPDAGANDLTARRMLVAWCWFVLVFFSVSGSKLPSYILPMFPGLALLLTQRLRHADSAAVRWHVLLPTLFWFGVLVVSTQIHRLPLGETPGEVLEVLAAQLRIAAGLYLAGAAVAWWELRRRRLTAALVSIAMGHFLATTAAMLAHDAYGQLKSAAPFAEALLGSIDKDTPVFAVRRYDQTLPYYLQRNVVLVDYVDEFAFGQRQEPGKAIPSLEDFAVRWRSAPRAAAYMGHDTWRELDRAGLPMRVLYRDPRLVVTKP</sequence>
<reference evidence="3 4" key="1">
    <citation type="submission" date="2020-05" db="EMBL/GenBank/DDBJ databases">
        <title>Ramlibacter rhizophilus sp. nov., isolated from rhizosphere soil of national flower Mugunghwa from South Korea.</title>
        <authorList>
            <person name="Zheng-Fei Y."/>
            <person name="Huan T."/>
        </authorList>
    </citation>
    <scope>NUCLEOTIDE SEQUENCE [LARGE SCALE GENOMIC DNA]</scope>
    <source>
        <strain evidence="3 4">H242</strain>
    </source>
</reference>
<feature type="transmembrane region" description="Helical" evidence="1">
    <location>
        <begin position="19"/>
        <end position="42"/>
    </location>
</feature>
<accession>A0ABX6P1K8</accession>